<dbReference type="AlphaFoldDB" id="A0A644Z1Q2"/>
<dbReference type="EMBL" id="VSSQ01006910">
    <property type="protein sequence ID" value="MPM34228.1"/>
    <property type="molecule type" value="Genomic_DNA"/>
</dbReference>
<gene>
    <name evidence="5" type="ORF">SDC9_80810</name>
</gene>
<dbReference type="InterPro" id="IPR052021">
    <property type="entry name" value="Type-I_RS_S_subunit"/>
</dbReference>
<dbReference type="InterPro" id="IPR000055">
    <property type="entry name" value="Restrct_endonuc_typeI_TRD"/>
</dbReference>
<dbReference type="GO" id="GO:0009307">
    <property type="term" value="P:DNA restriction-modification system"/>
    <property type="evidence" value="ECO:0007669"/>
    <property type="project" value="UniProtKB-KW"/>
</dbReference>
<accession>A0A644Z1Q2</accession>
<dbReference type="SUPFAM" id="SSF116734">
    <property type="entry name" value="DNA methylase specificity domain"/>
    <property type="match status" value="2"/>
</dbReference>
<evidence type="ECO:0000259" key="4">
    <source>
        <dbReference type="Pfam" id="PF01420"/>
    </source>
</evidence>
<name>A0A644Z1Q2_9ZZZZ</name>
<dbReference type="Pfam" id="PF01420">
    <property type="entry name" value="Methylase_S"/>
    <property type="match status" value="2"/>
</dbReference>
<dbReference type="PANTHER" id="PTHR30408">
    <property type="entry name" value="TYPE-1 RESTRICTION ENZYME ECOKI SPECIFICITY PROTEIN"/>
    <property type="match status" value="1"/>
</dbReference>
<dbReference type="CDD" id="cd17278">
    <property type="entry name" value="RMtype1_S_LdeBORF1052P-TRD2-CR2"/>
    <property type="match status" value="1"/>
</dbReference>
<protein>
    <recommendedName>
        <fullName evidence="4">Type I restriction modification DNA specificity domain-containing protein</fullName>
    </recommendedName>
</protein>
<evidence type="ECO:0000256" key="3">
    <source>
        <dbReference type="ARBA" id="ARBA00023125"/>
    </source>
</evidence>
<evidence type="ECO:0000313" key="5">
    <source>
        <dbReference type="EMBL" id="MPM34228.1"/>
    </source>
</evidence>
<feature type="domain" description="Type I restriction modification DNA specificity" evidence="4">
    <location>
        <begin position="203"/>
        <end position="344"/>
    </location>
</feature>
<sequence length="400" mass="46068">MSNWEMCRLGQFIGIKHGFAFKGMHITDIPSRYILVTPGNFHIGGGFKADKPKYYLEIPPPEYILKGDDIIVTMTDLSKESDTLGYSAKVPRDGKIYLHNQRIGLVNFINTEAHPEFIYWLMRTRDYQSYIVGSASGTSIMHTSPNRIKDYKFKCPSITEQKAIAGVLSCLDHKIDLLNRQNKILEAMAETLFRQWFIEEAEDDWEEKSLSSVANFINGIACQKFPPENEVDKLPVLKIKELRNGFSTDCDYSSTNIDRKYIVQRGDIIFSWSASLMVKIWDGEDCILNQHLFKVISDEYPKWFIYFWCKQHLAEFISISTSHATTMGHIKREDIDNSKVLVPSAARLRDRSNLMNSLLDKVLINFKQIESLLEQRDMLLPKLMSGELRVDLIGRANETK</sequence>
<evidence type="ECO:0000256" key="2">
    <source>
        <dbReference type="ARBA" id="ARBA00022747"/>
    </source>
</evidence>
<keyword evidence="3" id="KW-0238">DNA-binding</keyword>
<feature type="domain" description="Type I restriction modification DNA specificity" evidence="4">
    <location>
        <begin position="1"/>
        <end position="186"/>
    </location>
</feature>
<dbReference type="InterPro" id="IPR044946">
    <property type="entry name" value="Restrct_endonuc_typeI_TRD_sf"/>
</dbReference>
<proteinExistence type="inferred from homology"/>
<evidence type="ECO:0000256" key="1">
    <source>
        <dbReference type="ARBA" id="ARBA00010923"/>
    </source>
</evidence>
<dbReference type="Gene3D" id="3.90.220.20">
    <property type="entry name" value="DNA methylase specificity domains"/>
    <property type="match status" value="2"/>
</dbReference>
<reference evidence="5" key="1">
    <citation type="submission" date="2019-08" db="EMBL/GenBank/DDBJ databases">
        <authorList>
            <person name="Kucharzyk K."/>
            <person name="Murdoch R.W."/>
            <person name="Higgins S."/>
            <person name="Loffler F."/>
        </authorList>
    </citation>
    <scope>NUCLEOTIDE SEQUENCE</scope>
</reference>
<dbReference type="CDD" id="cd17254">
    <property type="entry name" value="RMtype1_S_FclI-TRD1-CR1_like"/>
    <property type="match status" value="1"/>
</dbReference>
<comment type="similarity">
    <text evidence="1">Belongs to the type-I restriction system S methylase family.</text>
</comment>
<dbReference type="PANTHER" id="PTHR30408:SF12">
    <property type="entry name" value="TYPE I RESTRICTION ENZYME MJAVIII SPECIFICITY SUBUNIT"/>
    <property type="match status" value="1"/>
</dbReference>
<comment type="caution">
    <text evidence="5">The sequence shown here is derived from an EMBL/GenBank/DDBJ whole genome shotgun (WGS) entry which is preliminary data.</text>
</comment>
<organism evidence="5">
    <name type="scientific">bioreactor metagenome</name>
    <dbReference type="NCBI Taxonomy" id="1076179"/>
    <lineage>
        <taxon>unclassified sequences</taxon>
        <taxon>metagenomes</taxon>
        <taxon>ecological metagenomes</taxon>
    </lineage>
</organism>
<dbReference type="GO" id="GO:0003677">
    <property type="term" value="F:DNA binding"/>
    <property type="evidence" value="ECO:0007669"/>
    <property type="project" value="UniProtKB-KW"/>
</dbReference>
<keyword evidence="2" id="KW-0680">Restriction system</keyword>